<evidence type="ECO:0000259" key="13">
    <source>
        <dbReference type="Pfam" id="PF13490"/>
    </source>
</evidence>
<accession>A0A4R6S5R6</accession>
<sequence>MTPNPEVHTLAGAYVVNALSEVERRQFERHLADCADCTEEVASLREVVAVFAGTVAEPPPEHLRAQVLAKTAVTRRLPPVVAGRDQPRKPLSRWLMPVAAALLVAATVAGVLFGYRATSTSADLNRQVEVLKQTQDNYAALTDLLAQPDAKLLRKPIPGGVATVVYSPGTHTAAMLGAEMPLAPHQHAYQGWVVRGDRMQSVGLSKGGKDGGAMLARDVLTGDQIAVTVEPENGSEQPTTPPVVTVTLA</sequence>
<proteinExistence type="predicted"/>
<dbReference type="GO" id="GO:0016989">
    <property type="term" value="F:sigma factor antagonist activity"/>
    <property type="evidence" value="ECO:0007669"/>
    <property type="project" value="TreeGrafter"/>
</dbReference>
<evidence type="ECO:0000313" key="15">
    <source>
        <dbReference type="Proteomes" id="UP000295444"/>
    </source>
</evidence>
<dbReference type="Proteomes" id="UP000295444">
    <property type="component" value="Unassembled WGS sequence"/>
</dbReference>
<dbReference type="AlphaFoldDB" id="A0A4R6S5R6"/>
<keyword evidence="4 11" id="KW-0812">Transmembrane</keyword>
<evidence type="ECO:0000256" key="1">
    <source>
        <dbReference type="ARBA" id="ARBA00004167"/>
    </source>
</evidence>
<evidence type="ECO:0000256" key="2">
    <source>
        <dbReference type="ARBA" id="ARBA00004236"/>
    </source>
</evidence>
<dbReference type="EMBL" id="SNXZ01000005">
    <property type="protein sequence ID" value="TDP95001.1"/>
    <property type="molecule type" value="Genomic_DNA"/>
</dbReference>
<keyword evidence="7 11" id="KW-0472">Membrane</keyword>
<evidence type="ECO:0000256" key="4">
    <source>
        <dbReference type="ARBA" id="ARBA00022692"/>
    </source>
</evidence>
<feature type="domain" description="Putative zinc-finger" evidence="13">
    <location>
        <begin position="6"/>
        <end position="37"/>
    </location>
</feature>
<dbReference type="InterPro" id="IPR027383">
    <property type="entry name" value="Znf_put"/>
</dbReference>
<dbReference type="PANTHER" id="PTHR37461:SF1">
    <property type="entry name" value="ANTI-SIGMA-K FACTOR RSKA"/>
    <property type="match status" value="1"/>
</dbReference>
<keyword evidence="3" id="KW-1003">Cell membrane</keyword>
<evidence type="ECO:0000256" key="6">
    <source>
        <dbReference type="ARBA" id="ARBA00023015"/>
    </source>
</evidence>
<evidence type="ECO:0000256" key="11">
    <source>
        <dbReference type="SAM" id="Phobius"/>
    </source>
</evidence>
<evidence type="ECO:0000256" key="3">
    <source>
        <dbReference type="ARBA" id="ARBA00022475"/>
    </source>
</evidence>
<keyword evidence="15" id="KW-1185">Reference proteome</keyword>
<evidence type="ECO:0000256" key="9">
    <source>
        <dbReference type="ARBA" id="ARBA00029829"/>
    </source>
</evidence>
<evidence type="ECO:0000313" key="14">
    <source>
        <dbReference type="EMBL" id="TDP95001.1"/>
    </source>
</evidence>
<evidence type="ECO:0000259" key="12">
    <source>
        <dbReference type="Pfam" id="PF10099"/>
    </source>
</evidence>
<dbReference type="Pfam" id="PF13490">
    <property type="entry name" value="zf-HC2"/>
    <property type="match status" value="1"/>
</dbReference>
<dbReference type="Gene3D" id="1.10.10.1320">
    <property type="entry name" value="Anti-sigma factor, zinc-finger domain"/>
    <property type="match status" value="1"/>
</dbReference>
<dbReference type="InterPro" id="IPR051474">
    <property type="entry name" value="Anti-sigma-K/W_factor"/>
</dbReference>
<comment type="caution">
    <text evidence="14">The sequence shown here is derived from an EMBL/GenBank/DDBJ whole genome shotgun (WGS) entry which is preliminary data.</text>
</comment>
<feature type="transmembrane region" description="Helical" evidence="11">
    <location>
        <begin position="94"/>
        <end position="115"/>
    </location>
</feature>
<evidence type="ECO:0000256" key="8">
    <source>
        <dbReference type="ARBA" id="ARBA00023163"/>
    </source>
</evidence>
<dbReference type="PANTHER" id="PTHR37461">
    <property type="entry name" value="ANTI-SIGMA-K FACTOR RSKA"/>
    <property type="match status" value="1"/>
</dbReference>
<keyword evidence="8" id="KW-0804">Transcription</keyword>
<name>A0A4R6S5R6_LABRH</name>
<evidence type="ECO:0000256" key="7">
    <source>
        <dbReference type="ARBA" id="ARBA00023136"/>
    </source>
</evidence>
<dbReference type="OrthoDB" id="153510at2"/>
<dbReference type="InterPro" id="IPR041916">
    <property type="entry name" value="Anti_sigma_zinc_sf"/>
</dbReference>
<organism evidence="14 15">
    <name type="scientific">Labedaea rhizosphaerae</name>
    <dbReference type="NCBI Taxonomy" id="598644"/>
    <lineage>
        <taxon>Bacteria</taxon>
        <taxon>Bacillati</taxon>
        <taxon>Actinomycetota</taxon>
        <taxon>Actinomycetes</taxon>
        <taxon>Pseudonocardiales</taxon>
        <taxon>Pseudonocardiaceae</taxon>
        <taxon>Labedaea</taxon>
    </lineage>
</organism>
<protein>
    <recommendedName>
        <fullName evidence="10">Regulator of SigK</fullName>
    </recommendedName>
    <alternativeName>
        <fullName evidence="9">Sigma-K anti-sigma factor RskA</fullName>
    </alternativeName>
</protein>
<dbReference type="GO" id="GO:0006417">
    <property type="term" value="P:regulation of translation"/>
    <property type="evidence" value="ECO:0007669"/>
    <property type="project" value="TreeGrafter"/>
</dbReference>
<dbReference type="Pfam" id="PF10099">
    <property type="entry name" value="RskA_C"/>
    <property type="match status" value="1"/>
</dbReference>
<dbReference type="InterPro" id="IPR018764">
    <property type="entry name" value="RskA_C"/>
</dbReference>
<dbReference type="RefSeq" id="WP_133852398.1">
    <property type="nucleotide sequence ID" value="NZ_SNXZ01000005.1"/>
</dbReference>
<evidence type="ECO:0000256" key="5">
    <source>
        <dbReference type="ARBA" id="ARBA00022989"/>
    </source>
</evidence>
<comment type="subcellular location">
    <subcellularLocation>
        <location evidence="2">Cell membrane</location>
    </subcellularLocation>
    <subcellularLocation>
        <location evidence="1">Membrane</location>
        <topology evidence="1">Single-pass membrane protein</topology>
    </subcellularLocation>
</comment>
<keyword evidence="5 11" id="KW-1133">Transmembrane helix</keyword>
<feature type="domain" description="Anti-sigma K factor RskA C-terminal" evidence="12">
    <location>
        <begin position="101"/>
        <end position="243"/>
    </location>
</feature>
<dbReference type="GO" id="GO:0005886">
    <property type="term" value="C:plasma membrane"/>
    <property type="evidence" value="ECO:0007669"/>
    <property type="project" value="UniProtKB-SubCell"/>
</dbReference>
<keyword evidence="6" id="KW-0805">Transcription regulation</keyword>
<gene>
    <name evidence="14" type="ORF">EV186_105233</name>
</gene>
<evidence type="ECO:0000256" key="10">
    <source>
        <dbReference type="ARBA" id="ARBA00030803"/>
    </source>
</evidence>
<reference evidence="14 15" key="1">
    <citation type="submission" date="2019-03" db="EMBL/GenBank/DDBJ databases">
        <title>Genomic Encyclopedia of Type Strains, Phase IV (KMG-IV): sequencing the most valuable type-strain genomes for metagenomic binning, comparative biology and taxonomic classification.</title>
        <authorList>
            <person name="Goeker M."/>
        </authorList>
    </citation>
    <scope>NUCLEOTIDE SEQUENCE [LARGE SCALE GENOMIC DNA]</scope>
    <source>
        <strain evidence="14 15">DSM 45361</strain>
    </source>
</reference>